<comment type="caution">
    <text evidence="1">The sequence shown here is derived from an EMBL/GenBank/DDBJ whole genome shotgun (WGS) entry which is preliminary data.</text>
</comment>
<dbReference type="EMBL" id="SNRY01009541">
    <property type="protein sequence ID" value="KAA6306917.1"/>
    <property type="molecule type" value="Genomic_DNA"/>
</dbReference>
<name>A0A5J4PBS9_9ZZZZ</name>
<gene>
    <name evidence="1" type="ORF">EZS27_041418</name>
</gene>
<evidence type="ECO:0000313" key="1">
    <source>
        <dbReference type="EMBL" id="KAA6306917.1"/>
    </source>
</evidence>
<accession>A0A5J4PBS9</accession>
<protein>
    <submittedName>
        <fullName evidence="1">Uncharacterized protein</fullName>
    </submittedName>
</protein>
<feature type="non-terminal residue" evidence="1">
    <location>
        <position position="69"/>
    </location>
</feature>
<reference evidence="1" key="1">
    <citation type="submission" date="2019-03" db="EMBL/GenBank/DDBJ databases">
        <title>Single cell metagenomics reveals metabolic interactions within the superorganism composed of flagellate Streblomastix strix and complex community of Bacteroidetes bacteria on its surface.</title>
        <authorList>
            <person name="Treitli S.C."/>
            <person name="Kolisko M."/>
            <person name="Husnik F."/>
            <person name="Keeling P."/>
            <person name="Hampl V."/>
        </authorList>
    </citation>
    <scope>NUCLEOTIDE SEQUENCE</scope>
    <source>
        <strain evidence="1">STM</strain>
    </source>
</reference>
<sequence>MKWLSQEIVFSTEQGTDALSLLVKSASEQRKLLLEATRRIRALSRMERYEESLELIRTVPCVGFITGMT</sequence>
<proteinExistence type="predicted"/>
<dbReference type="AlphaFoldDB" id="A0A5J4PBS9"/>
<organism evidence="1">
    <name type="scientific">termite gut metagenome</name>
    <dbReference type="NCBI Taxonomy" id="433724"/>
    <lineage>
        <taxon>unclassified sequences</taxon>
        <taxon>metagenomes</taxon>
        <taxon>organismal metagenomes</taxon>
    </lineage>
</organism>